<feature type="chain" id="PRO_5040874336" description="alpha-L-fucosidase" evidence="7">
    <location>
        <begin position="26"/>
        <end position="594"/>
    </location>
</feature>
<reference evidence="9" key="2">
    <citation type="submission" date="2023-04" db="EMBL/GenBank/DDBJ databases">
        <title>Paracnuella aquatica gen. nov., sp. nov., a member of the family Chitinophagaceae isolated from a hot spring.</title>
        <authorList>
            <person name="Wang C."/>
        </authorList>
    </citation>
    <scope>NUCLEOTIDE SEQUENCE</scope>
    <source>
        <strain evidence="9">LB-8</strain>
    </source>
</reference>
<reference evidence="9" key="1">
    <citation type="submission" date="2022-09" db="EMBL/GenBank/DDBJ databases">
        <authorList>
            <person name="Yuan C."/>
            <person name="Ke Z."/>
        </authorList>
    </citation>
    <scope>NUCLEOTIDE SEQUENCE</scope>
    <source>
        <strain evidence="9">LB-8</strain>
    </source>
</reference>
<dbReference type="EC" id="3.2.1.51" evidence="3"/>
<evidence type="ECO:0000313" key="9">
    <source>
        <dbReference type="EMBL" id="MCU7552541.1"/>
    </source>
</evidence>
<dbReference type="PANTHER" id="PTHR10030:SF37">
    <property type="entry name" value="ALPHA-L-FUCOSIDASE-RELATED"/>
    <property type="match status" value="1"/>
</dbReference>
<dbReference type="EMBL" id="JAOTIF010000036">
    <property type="protein sequence ID" value="MCU7552541.1"/>
    <property type="molecule type" value="Genomic_DNA"/>
</dbReference>
<comment type="caution">
    <text evidence="9">The sequence shown here is derived from an EMBL/GenBank/DDBJ whole genome shotgun (WGS) entry which is preliminary data.</text>
</comment>
<dbReference type="InterPro" id="IPR016286">
    <property type="entry name" value="FUC_metazoa-typ"/>
</dbReference>
<dbReference type="AlphaFoldDB" id="A0A9X2Y0R5"/>
<evidence type="ECO:0000256" key="5">
    <source>
        <dbReference type="ARBA" id="ARBA00022801"/>
    </source>
</evidence>
<evidence type="ECO:0000256" key="4">
    <source>
        <dbReference type="ARBA" id="ARBA00022729"/>
    </source>
</evidence>
<dbReference type="Proteomes" id="UP001155483">
    <property type="component" value="Unassembled WGS sequence"/>
</dbReference>
<dbReference type="GO" id="GO:0005764">
    <property type="term" value="C:lysosome"/>
    <property type="evidence" value="ECO:0007669"/>
    <property type="project" value="TreeGrafter"/>
</dbReference>
<dbReference type="PRINTS" id="PR00741">
    <property type="entry name" value="GLHYDRLASE29"/>
</dbReference>
<dbReference type="SMART" id="SM00812">
    <property type="entry name" value="Alpha_L_fucos"/>
    <property type="match status" value="1"/>
</dbReference>
<evidence type="ECO:0000256" key="1">
    <source>
        <dbReference type="ARBA" id="ARBA00004071"/>
    </source>
</evidence>
<dbReference type="GO" id="GO:0016139">
    <property type="term" value="P:glycoside catabolic process"/>
    <property type="evidence" value="ECO:0007669"/>
    <property type="project" value="TreeGrafter"/>
</dbReference>
<dbReference type="GO" id="GO:0004560">
    <property type="term" value="F:alpha-L-fucosidase activity"/>
    <property type="evidence" value="ECO:0007669"/>
    <property type="project" value="InterPro"/>
</dbReference>
<protein>
    <recommendedName>
        <fullName evidence="3">alpha-L-fucosidase</fullName>
        <ecNumber evidence="3">3.2.1.51</ecNumber>
    </recommendedName>
</protein>
<keyword evidence="4 7" id="KW-0732">Signal</keyword>
<dbReference type="InterPro" id="IPR057739">
    <property type="entry name" value="Glyco_hydro_29_N"/>
</dbReference>
<accession>A0A9X2Y0R5</accession>
<feature type="domain" description="Glycoside hydrolase family 29 N-terminal" evidence="8">
    <location>
        <begin position="41"/>
        <end position="355"/>
    </location>
</feature>
<evidence type="ECO:0000259" key="8">
    <source>
        <dbReference type="Pfam" id="PF01120"/>
    </source>
</evidence>
<dbReference type="InterPro" id="IPR017853">
    <property type="entry name" value="GH"/>
</dbReference>
<keyword evidence="6" id="KW-0326">Glycosidase</keyword>
<keyword evidence="10" id="KW-1185">Reference proteome</keyword>
<dbReference type="RefSeq" id="WP_279299978.1">
    <property type="nucleotide sequence ID" value="NZ_JAOTIF010000036.1"/>
</dbReference>
<sequence>MQYKSSIYRWAICLSAILLQQQSMAQKTGMNEMWKGDARLQSTDSARGKIFRNGRYAMFIHFGYFSHLANKWNGKTYYGIGEWLMNENMAKISVKDYMANVGDFNPANFNADSIVAVAKDAGMKYIIITSKHHDGFAMFHSKATKFNIVDATPFRRDPMKELALACQKAGLGFGFYYSQYQDWTTPGGGGGPATDENGKAVSFDEYFYKRCLPEVEQITTEYGPLALVWFDTPGGIGKKYVEKLVEVVHKNQPAAFVSGRVGHGLGDYSTLGDMEVPRKNVPGLWESVDVTNDSWGYAWYDNNWKSPKTILTNTLSTIARGGNYMLNIGPKDDGTVAKQAAAALRSAGSWIKRYPEIVYKSSASPWKHALPWGDAVVNGNKISLLVYDWPSTGKLYVPGLQTGIKTIQLVNNGRKEPLKYHKDNNCVVIDLPYKAPEKLVSVIELVANDTPRADETQSIDPQHPTLLDALFAKADNVAKNGEHWMEKFGEWKHVDRFINWKPNATANWTVDVLKPGYYQSSLFYTGKSRLVWRIAMNGDQFIQNQQSASAVYNWYPMGWLYFDKPGRYTLSVSLMEGEGNTTSLAALKLEPLIF</sequence>
<feature type="signal peptide" evidence="7">
    <location>
        <begin position="1"/>
        <end position="25"/>
    </location>
</feature>
<name>A0A9X2Y0R5_9BACT</name>
<dbReference type="InterPro" id="IPR000933">
    <property type="entry name" value="Glyco_hydro_29"/>
</dbReference>
<evidence type="ECO:0000256" key="3">
    <source>
        <dbReference type="ARBA" id="ARBA00012662"/>
    </source>
</evidence>
<dbReference type="SUPFAM" id="SSF51445">
    <property type="entry name" value="(Trans)glycosidases"/>
    <property type="match status" value="1"/>
</dbReference>
<dbReference type="Pfam" id="PF01120">
    <property type="entry name" value="Alpha_L_fucos"/>
    <property type="match status" value="1"/>
</dbReference>
<dbReference type="GO" id="GO:0006004">
    <property type="term" value="P:fucose metabolic process"/>
    <property type="evidence" value="ECO:0007669"/>
    <property type="project" value="InterPro"/>
</dbReference>
<evidence type="ECO:0000256" key="2">
    <source>
        <dbReference type="ARBA" id="ARBA00007951"/>
    </source>
</evidence>
<comment type="function">
    <text evidence="1">Alpha-L-fucosidase is responsible for hydrolyzing the alpha-1,6-linked fucose joined to the reducing-end N-acetylglucosamine of the carbohydrate moieties of glycoproteins.</text>
</comment>
<dbReference type="Gene3D" id="3.20.20.80">
    <property type="entry name" value="Glycosidases"/>
    <property type="match status" value="1"/>
</dbReference>
<comment type="similarity">
    <text evidence="2">Belongs to the glycosyl hydrolase 29 family.</text>
</comment>
<organism evidence="9 10">
    <name type="scientific">Paraflavisolibacter caeni</name>
    <dbReference type="NCBI Taxonomy" id="2982496"/>
    <lineage>
        <taxon>Bacteria</taxon>
        <taxon>Pseudomonadati</taxon>
        <taxon>Bacteroidota</taxon>
        <taxon>Chitinophagia</taxon>
        <taxon>Chitinophagales</taxon>
        <taxon>Chitinophagaceae</taxon>
        <taxon>Paraflavisolibacter</taxon>
    </lineage>
</organism>
<evidence type="ECO:0000256" key="6">
    <source>
        <dbReference type="ARBA" id="ARBA00023295"/>
    </source>
</evidence>
<dbReference type="PANTHER" id="PTHR10030">
    <property type="entry name" value="ALPHA-L-FUCOSIDASE"/>
    <property type="match status" value="1"/>
</dbReference>
<keyword evidence="5" id="KW-0378">Hydrolase</keyword>
<proteinExistence type="inferred from homology"/>
<evidence type="ECO:0000313" key="10">
    <source>
        <dbReference type="Proteomes" id="UP001155483"/>
    </source>
</evidence>
<evidence type="ECO:0000256" key="7">
    <source>
        <dbReference type="SAM" id="SignalP"/>
    </source>
</evidence>
<gene>
    <name evidence="9" type="ORF">OCK74_25710</name>
</gene>